<feature type="domain" description="RecX first three-helical" evidence="8">
    <location>
        <begin position="35"/>
        <end position="71"/>
    </location>
</feature>
<comment type="function">
    <text evidence="5">Modulates RecA activity.</text>
</comment>
<evidence type="ECO:0000256" key="1">
    <source>
        <dbReference type="ARBA" id="ARBA00004496"/>
    </source>
</evidence>
<reference evidence="9" key="1">
    <citation type="submission" date="2020-02" db="EMBL/GenBank/DDBJ databases">
        <authorList>
            <person name="Chen W.-M."/>
        </authorList>
    </citation>
    <scope>NUCLEOTIDE SEQUENCE</scope>
    <source>
        <strain evidence="9">NBD-18</strain>
    </source>
</reference>
<sequence>MVSRSTGDQFSDDEGFESQAGDHADSKKRSGLSLKARAVSYLSRREHTRAELARKLAAYADSPEQVDELLDVLAKEGWQSDERYVQGIIHSKAPAHGSIRIIHTLRQQGLNDDQITLAREQLKETELERAQEVWSKKFAGKGLALNGSEYAKQARFLAARGFSHEIIRQVLKSSGEDEDL</sequence>
<dbReference type="InterPro" id="IPR053925">
    <property type="entry name" value="RecX_HTH_3rd"/>
</dbReference>
<evidence type="ECO:0000256" key="5">
    <source>
        <dbReference type="HAMAP-Rule" id="MF_01114"/>
    </source>
</evidence>
<evidence type="ECO:0000256" key="2">
    <source>
        <dbReference type="ARBA" id="ARBA00009695"/>
    </source>
</evidence>
<dbReference type="InterPro" id="IPR003783">
    <property type="entry name" value="Regulatory_RecX"/>
</dbReference>
<evidence type="ECO:0000256" key="6">
    <source>
        <dbReference type="SAM" id="MobiDB-lite"/>
    </source>
</evidence>
<dbReference type="PANTHER" id="PTHR33602:SF1">
    <property type="entry name" value="REGULATORY PROTEIN RECX FAMILY PROTEIN"/>
    <property type="match status" value="1"/>
</dbReference>
<proteinExistence type="inferred from homology"/>
<gene>
    <name evidence="5 9" type="primary">recX</name>
    <name evidence="9" type="ORF">G3I67_00355</name>
</gene>
<comment type="subcellular location">
    <subcellularLocation>
        <location evidence="1 5">Cytoplasm</location>
    </subcellularLocation>
</comment>
<accession>A0A6B2QU70</accession>
<dbReference type="RefSeq" id="WP_163651001.1">
    <property type="nucleotide sequence ID" value="NZ_JAAGRN010000001.1"/>
</dbReference>
<evidence type="ECO:0000259" key="8">
    <source>
        <dbReference type="Pfam" id="PF21982"/>
    </source>
</evidence>
<feature type="domain" description="RecX third three-helical" evidence="7">
    <location>
        <begin position="124"/>
        <end position="171"/>
    </location>
</feature>
<dbReference type="GO" id="GO:0005737">
    <property type="term" value="C:cytoplasm"/>
    <property type="evidence" value="ECO:0007669"/>
    <property type="project" value="UniProtKB-SubCell"/>
</dbReference>
<evidence type="ECO:0000256" key="3">
    <source>
        <dbReference type="ARBA" id="ARBA00018111"/>
    </source>
</evidence>
<dbReference type="PANTHER" id="PTHR33602">
    <property type="entry name" value="REGULATORY PROTEIN RECX FAMILY PROTEIN"/>
    <property type="match status" value="1"/>
</dbReference>
<evidence type="ECO:0000313" key="9">
    <source>
        <dbReference type="EMBL" id="NDY81671.1"/>
    </source>
</evidence>
<evidence type="ECO:0000259" key="7">
    <source>
        <dbReference type="Pfam" id="PF21981"/>
    </source>
</evidence>
<protein>
    <recommendedName>
        <fullName evidence="3 5">Regulatory protein RecX</fullName>
    </recommendedName>
</protein>
<comment type="caution">
    <text evidence="9">The sequence shown here is derived from an EMBL/GenBank/DDBJ whole genome shotgun (WGS) entry which is preliminary data.</text>
</comment>
<dbReference type="Gene3D" id="1.10.10.10">
    <property type="entry name" value="Winged helix-like DNA-binding domain superfamily/Winged helix DNA-binding domain"/>
    <property type="match status" value="2"/>
</dbReference>
<dbReference type="EMBL" id="JAAGRN010000001">
    <property type="protein sequence ID" value="NDY81671.1"/>
    <property type="molecule type" value="Genomic_DNA"/>
</dbReference>
<name>A0A6B2QU70_9BURK</name>
<dbReference type="Pfam" id="PF21981">
    <property type="entry name" value="RecX_HTH3"/>
    <property type="match status" value="1"/>
</dbReference>
<dbReference type="AlphaFoldDB" id="A0A6B2QU70"/>
<dbReference type="HAMAP" id="MF_01114">
    <property type="entry name" value="RecX"/>
    <property type="match status" value="1"/>
</dbReference>
<dbReference type="Pfam" id="PF21982">
    <property type="entry name" value="RecX_HTH1"/>
    <property type="match status" value="1"/>
</dbReference>
<dbReference type="InterPro" id="IPR053926">
    <property type="entry name" value="RecX_HTH_1st"/>
</dbReference>
<feature type="region of interest" description="Disordered" evidence="6">
    <location>
        <begin position="1"/>
        <end position="30"/>
    </location>
</feature>
<evidence type="ECO:0000256" key="4">
    <source>
        <dbReference type="ARBA" id="ARBA00022490"/>
    </source>
</evidence>
<dbReference type="GO" id="GO:0006282">
    <property type="term" value="P:regulation of DNA repair"/>
    <property type="evidence" value="ECO:0007669"/>
    <property type="project" value="UniProtKB-UniRule"/>
</dbReference>
<keyword evidence="4 5" id="KW-0963">Cytoplasm</keyword>
<organism evidence="9">
    <name type="scientific">Sheuella amnicola</name>
    <dbReference type="NCBI Taxonomy" id="2707330"/>
    <lineage>
        <taxon>Bacteria</taxon>
        <taxon>Pseudomonadati</taxon>
        <taxon>Pseudomonadota</taxon>
        <taxon>Betaproteobacteria</taxon>
        <taxon>Burkholderiales</taxon>
        <taxon>Alcaligenaceae</taxon>
        <taxon>Sheuella</taxon>
    </lineage>
</organism>
<comment type="similarity">
    <text evidence="2 5">Belongs to the RecX family.</text>
</comment>
<dbReference type="InterPro" id="IPR036388">
    <property type="entry name" value="WH-like_DNA-bd_sf"/>
</dbReference>
<dbReference type="NCBIfam" id="NF001055">
    <property type="entry name" value="PRK00117.2-5"/>
    <property type="match status" value="1"/>
</dbReference>